<evidence type="ECO:0000256" key="2">
    <source>
        <dbReference type="SAM" id="Coils"/>
    </source>
</evidence>
<evidence type="ECO:0000256" key="3">
    <source>
        <dbReference type="SAM" id="Phobius"/>
    </source>
</evidence>
<feature type="domain" description="p-hydroxybenzoic acid efflux pump subunit AaeA-like beta-barrel" evidence="5">
    <location>
        <begin position="288"/>
        <end position="376"/>
    </location>
</feature>
<dbReference type="Pfam" id="PF25963">
    <property type="entry name" value="Beta-barrel_AAEA"/>
    <property type="match status" value="1"/>
</dbReference>
<dbReference type="Gene3D" id="2.40.50.100">
    <property type="match status" value="1"/>
</dbReference>
<dbReference type="Gene3D" id="1.10.287.470">
    <property type="entry name" value="Helix hairpin bin"/>
    <property type="match status" value="2"/>
</dbReference>
<keyword evidence="3" id="KW-0812">Transmembrane</keyword>
<dbReference type="RefSeq" id="WP_054593962.1">
    <property type="nucleotide sequence ID" value="NZ_CP012830.1"/>
</dbReference>
<dbReference type="Gene3D" id="2.40.30.170">
    <property type="match status" value="1"/>
</dbReference>
<name>A0A0N9VR66_PSEFL</name>
<dbReference type="InterPro" id="IPR050739">
    <property type="entry name" value="MFP"/>
</dbReference>
<dbReference type="SUPFAM" id="SSF111369">
    <property type="entry name" value="HlyD-like secretion proteins"/>
    <property type="match status" value="2"/>
</dbReference>
<evidence type="ECO:0000259" key="4">
    <source>
        <dbReference type="Pfam" id="PF25917"/>
    </source>
</evidence>
<protein>
    <submittedName>
        <fullName evidence="6">Hemolysin D</fullName>
    </submittedName>
</protein>
<dbReference type="Pfam" id="PF25917">
    <property type="entry name" value="BSH_RND"/>
    <property type="match status" value="1"/>
</dbReference>
<keyword evidence="3" id="KW-0472">Membrane</keyword>
<feature type="domain" description="Multidrug resistance protein MdtA-like barrel-sandwich hybrid" evidence="4">
    <location>
        <begin position="75"/>
        <end position="282"/>
    </location>
</feature>
<feature type="transmembrane region" description="Helical" evidence="3">
    <location>
        <begin position="33"/>
        <end position="54"/>
    </location>
</feature>
<dbReference type="EMBL" id="CP012830">
    <property type="protein sequence ID" value="ALI00439.1"/>
    <property type="molecule type" value="Genomic_DNA"/>
</dbReference>
<dbReference type="InterPro" id="IPR058625">
    <property type="entry name" value="MdtA-like_BSH"/>
</dbReference>
<feature type="coiled-coil region" evidence="2">
    <location>
        <begin position="105"/>
        <end position="132"/>
    </location>
</feature>
<dbReference type="Proteomes" id="UP000066487">
    <property type="component" value="Chromosome"/>
</dbReference>
<gene>
    <name evidence="6" type="ORF">AO353_04990</name>
</gene>
<comment type="similarity">
    <text evidence="1">Belongs to the membrane fusion protein (MFP) (TC 8.A.1) family.</text>
</comment>
<evidence type="ECO:0000313" key="7">
    <source>
        <dbReference type="Proteomes" id="UP000066487"/>
    </source>
</evidence>
<organism evidence="6 7">
    <name type="scientific">Pseudomonas fluorescens</name>
    <dbReference type="NCBI Taxonomy" id="294"/>
    <lineage>
        <taxon>Bacteria</taxon>
        <taxon>Pseudomonadati</taxon>
        <taxon>Pseudomonadota</taxon>
        <taxon>Gammaproteobacteria</taxon>
        <taxon>Pseudomonadales</taxon>
        <taxon>Pseudomonadaceae</taxon>
        <taxon>Pseudomonas</taxon>
    </lineage>
</organism>
<reference evidence="6 7" key="2">
    <citation type="journal article" date="2018" name="Nature">
        <title>Mutant phenotypes for thousands of bacterial genes of unknown function.</title>
        <authorList>
            <person name="Price M.N."/>
            <person name="Wetmore K.M."/>
            <person name="Waters R.J."/>
            <person name="Callaghan M."/>
            <person name="Ray J."/>
            <person name="Liu H."/>
            <person name="Kuehl J.V."/>
            <person name="Melnyk R.A."/>
            <person name="Lamson J.S."/>
            <person name="Suh Y."/>
            <person name="Carlson H.K."/>
            <person name="Esquivel Z."/>
            <person name="Sadeeshkumar H."/>
            <person name="Chakraborty R."/>
            <person name="Zane G.M."/>
            <person name="Rubin B.E."/>
            <person name="Wall J.D."/>
            <person name="Visel A."/>
            <person name="Bristow J."/>
            <person name="Blow M.J."/>
            <person name="Arkin A.P."/>
            <person name="Deutschbauer A.M."/>
        </authorList>
    </citation>
    <scope>NUCLEOTIDE SEQUENCE [LARGE SCALE GENOMIC DNA]</scope>
    <source>
        <strain evidence="6 7">FW300-N2E3</strain>
    </source>
</reference>
<evidence type="ECO:0000259" key="5">
    <source>
        <dbReference type="Pfam" id="PF25963"/>
    </source>
</evidence>
<dbReference type="InterPro" id="IPR058634">
    <property type="entry name" value="AaeA-lik-b-barrel"/>
</dbReference>
<dbReference type="PANTHER" id="PTHR30386">
    <property type="entry name" value="MEMBRANE FUSION SUBUNIT OF EMRAB-TOLC MULTIDRUG EFFLUX PUMP"/>
    <property type="match status" value="1"/>
</dbReference>
<sequence length="390" mass="42868">MNIAVDDKTAFQHEHESVIQQLMHERKQRRKRTLILLGGGAVLVGAVAFGMYWMTVGRYLEQTDDAYVRADWIPISPRISGYVAQVLVEDDQPVKRGDVLVRIEDRDYLARLEQARAELAETEASVAAQQANLQVTDSLIAQQKAGLTQADARLRSAHAERRRASLDEQRYEGLVREHAASAQRLESAAASYAQANAAVDISQAMQRQQDTRLNVAITRRQMAEASLKQKIARRSQAQAQLSLATNALEDTLIRSPIDGVVGQRKVRTRQYVAPGLPLLAVVPTQQAYVVANYKETQLRDMRAGQAVDISVDSYSGRKLKGHVVSFSPGSGAMFALLPSDNATGNFTKIVQRFPVKIVIDQHDDGGPILPGMSVITTVDTHPAGQGDSHD</sequence>
<dbReference type="OrthoDB" id="9811754at2"/>
<proteinExistence type="inferred from homology"/>
<keyword evidence="3" id="KW-1133">Transmembrane helix</keyword>
<dbReference type="PRINTS" id="PR01490">
    <property type="entry name" value="RTXTOXIND"/>
</dbReference>
<accession>A0A0N9VR66</accession>
<evidence type="ECO:0000313" key="6">
    <source>
        <dbReference type="EMBL" id="ALI00439.1"/>
    </source>
</evidence>
<reference evidence="7" key="1">
    <citation type="submission" date="2015-09" db="EMBL/GenBank/DDBJ databases">
        <title>Whole genome sequence of Pseudomonas fluorescens FW300-N2E3.</title>
        <authorList>
            <person name="Ray J."/>
            <person name="Melnyk R."/>
            <person name="Deutschbauer A."/>
        </authorList>
    </citation>
    <scope>NUCLEOTIDE SEQUENCE [LARGE SCALE GENOMIC DNA]</scope>
    <source>
        <strain evidence="7">FW300-N2E3</strain>
    </source>
</reference>
<dbReference type="AlphaFoldDB" id="A0A0N9VR66"/>
<dbReference type="GO" id="GO:0055085">
    <property type="term" value="P:transmembrane transport"/>
    <property type="evidence" value="ECO:0007669"/>
    <property type="project" value="InterPro"/>
</dbReference>
<dbReference type="PANTHER" id="PTHR30386:SF24">
    <property type="entry name" value="MULTIDRUG RESISTANCE EFFLUX PUMP"/>
    <property type="match status" value="1"/>
</dbReference>
<keyword evidence="2" id="KW-0175">Coiled coil</keyword>
<evidence type="ECO:0000256" key="1">
    <source>
        <dbReference type="ARBA" id="ARBA00009477"/>
    </source>
</evidence>